<proteinExistence type="predicted"/>
<dbReference type="AlphaFoldDB" id="I1BZY1"/>
<reference evidence="1 2" key="1">
    <citation type="journal article" date="2009" name="PLoS Genet.">
        <title>Genomic analysis of the basal lineage fungus Rhizopus oryzae reveals a whole-genome duplication.</title>
        <authorList>
            <person name="Ma L.-J."/>
            <person name="Ibrahim A.S."/>
            <person name="Skory C."/>
            <person name="Grabherr M.G."/>
            <person name="Burger G."/>
            <person name="Butler M."/>
            <person name="Elias M."/>
            <person name="Idnurm A."/>
            <person name="Lang B.F."/>
            <person name="Sone T."/>
            <person name="Abe A."/>
            <person name="Calvo S.E."/>
            <person name="Corrochano L.M."/>
            <person name="Engels R."/>
            <person name="Fu J."/>
            <person name="Hansberg W."/>
            <person name="Kim J.-M."/>
            <person name="Kodira C.D."/>
            <person name="Koehrsen M.J."/>
            <person name="Liu B."/>
            <person name="Miranda-Saavedra D."/>
            <person name="O'Leary S."/>
            <person name="Ortiz-Castellanos L."/>
            <person name="Poulter R."/>
            <person name="Rodriguez-Romero J."/>
            <person name="Ruiz-Herrera J."/>
            <person name="Shen Y.-Q."/>
            <person name="Zeng Q."/>
            <person name="Galagan J."/>
            <person name="Birren B.W."/>
            <person name="Cuomo C.A."/>
            <person name="Wickes B.L."/>
        </authorList>
    </citation>
    <scope>NUCLEOTIDE SEQUENCE [LARGE SCALE GENOMIC DNA]</scope>
    <source>
        <strain evidence="2">RA 99-880 / ATCC MYA-4621 / FGSC 9543 / NRRL 43880</strain>
    </source>
</reference>
<dbReference type="EMBL" id="CH476735">
    <property type="protein sequence ID" value="EIE81761.1"/>
    <property type="molecule type" value="Genomic_DNA"/>
</dbReference>
<dbReference type="Proteomes" id="UP000009138">
    <property type="component" value="Unassembled WGS sequence"/>
</dbReference>
<dbReference type="VEuPathDB" id="FungiDB:RO3G_06466"/>
<name>I1BZY1_RHIO9</name>
<dbReference type="RefSeq" id="XP_067517157.1">
    <property type="nucleotide sequence ID" value="XM_067661056.1"/>
</dbReference>
<gene>
    <name evidence="1" type="ORF">RO3G_06466</name>
</gene>
<sequence>MNCRKNTKDTNIDNYLVNDNLIQESHAFKELLPLSFLYESDDYVKKSHML</sequence>
<dbReference type="GeneID" id="93613437"/>
<keyword evidence="2" id="KW-1185">Reference proteome</keyword>
<evidence type="ECO:0000313" key="1">
    <source>
        <dbReference type="EMBL" id="EIE81761.1"/>
    </source>
</evidence>
<organism evidence="1 2">
    <name type="scientific">Rhizopus delemar (strain RA 99-880 / ATCC MYA-4621 / FGSC 9543 / NRRL 43880)</name>
    <name type="common">Mucormycosis agent</name>
    <name type="synonym">Rhizopus arrhizus var. delemar</name>
    <dbReference type="NCBI Taxonomy" id="246409"/>
    <lineage>
        <taxon>Eukaryota</taxon>
        <taxon>Fungi</taxon>
        <taxon>Fungi incertae sedis</taxon>
        <taxon>Mucoromycota</taxon>
        <taxon>Mucoromycotina</taxon>
        <taxon>Mucoromycetes</taxon>
        <taxon>Mucorales</taxon>
        <taxon>Mucorineae</taxon>
        <taxon>Rhizopodaceae</taxon>
        <taxon>Rhizopus</taxon>
    </lineage>
</organism>
<dbReference type="InParanoid" id="I1BZY1"/>
<protein>
    <submittedName>
        <fullName evidence="1">Uncharacterized protein</fullName>
    </submittedName>
</protein>
<accession>I1BZY1</accession>
<evidence type="ECO:0000313" key="2">
    <source>
        <dbReference type="Proteomes" id="UP000009138"/>
    </source>
</evidence>